<name>A0A182JQZ1_9DIPT</name>
<proteinExistence type="inferred from homology"/>
<evidence type="ECO:0000256" key="2">
    <source>
        <dbReference type="SAM" id="MobiDB-lite"/>
    </source>
</evidence>
<feature type="region of interest" description="Disordered" evidence="2">
    <location>
        <begin position="160"/>
        <end position="193"/>
    </location>
</feature>
<feature type="compositionally biased region" description="Polar residues" evidence="2">
    <location>
        <begin position="178"/>
        <end position="191"/>
    </location>
</feature>
<protein>
    <recommendedName>
        <fullName evidence="5">Guanylate kinase-associated protein mars</fullName>
    </recommendedName>
</protein>
<sequence length="997" mass="112988">EENDEPPQNQHQRQQASVKLKESANSANKSLPEVGRFHNRLQRLLQYREQKHRLQQNNKSKAKAPFVPFVPKNVVEQKQEPHPVNNVRTKKPLCVIPDQKTQKTTPNSKTPVSSLKYIKPRVDCWRTEKIVARATVNVAPKKPSSEKKYYPIKPEVKGLKSENKRTKETQKPIKTARQVVTTQRIRPQSQQKKSEFIFQVEPPPTDGTKHVGTSAIVTSTVRKHCKPLAFSFAPVSNIKKEKDLLNVIKREDLFDGISPIEVDSPAAKGLTHSSPRALKAEFKADGDSIWDPQPVACLSTYEVPAIHDTVKSIVVDSSVIGTNGRKEQRIDCNISDWIPAVAHEIDDDDEVFQDAEASTPTQHEERKRRPALNESFTISPDTVPSNGRLSIVSHVPTQHPPLQVVKINVNKATSVVSAPVIEDELTQPNEQDHGNSPKESEVHGCKTKKRISWNCIEPPLMSEIEQTIQSIEQSTNSPKDSALDGSKTKKRSSLNFIEETIENEIVLSRSNLSLEEKIQQCSIARDEDVLITTTSNTSIRRVRRSSVRISEPVLDEPENDNPAPPKEVLEKTRFYYDKVDSELGRLQGLCDLYTPFLEDSHELNDHCRGLIIAAQGQTNILINKKLTKFRELIGHYEMKWNDRKVRHDDLDGFWLMLSLDLENINKRFDELRSLKENGWQELAPSPEPQPKAKKLRAGGGIRKREKKQPAVGGTKASSSVIAELIRKARQEKLKQKTTVEDLESLKETVTVITTPIKRSVRFGKSPRRSNGQQQRSSLCPGDTPTVFHWEHQEPKQAEQPKRRTIFPDHKTEEVKSILKTPKVKKDRRAKSVLFLDAGLDTPQTRRRHTSRSIVDTPKPKIKFNDELEIEHIDNLAARTPSRLDIEIQKRLQQSQLLFDSTGPVLSNENNDDDSEDTSDGRKKQGRKVYARGTPRRSAGNAASQRRSSRRSSSRVISDLFDEEPNDNKDWYNGLDGESGSAKRFTRSSTNARKKILN</sequence>
<evidence type="ECO:0000313" key="4">
    <source>
        <dbReference type="Proteomes" id="UP000075881"/>
    </source>
</evidence>
<feature type="region of interest" description="Disordered" evidence="2">
    <location>
        <begin position="680"/>
        <end position="715"/>
    </location>
</feature>
<dbReference type="GO" id="GO:0023052">
    <property type="term" value="P:signaling"/>
    <property type="evidence" value="ECO:0007669"/>
    <property type="project" value="InterPro"/>
</dbReference>
<feature type="compositionally biased region" description="Basic and acidic residues" evidence="2">
    <location>
        <begin position="160"/>
        <end position="171"/>
    </location>
</feature>
<feature type="compositionally biased region" description="Polar residues" evidence="2">
    <location>
        <begin position="1"/>
        <end position="29"/>
    </location>
</feature>
<feature type="compositionally biased region" description="Basic residues" evidence="2">
    <location>
        <begin position="691"/>
        <end position="706"/>
    </location>
</feature>
<feature type="compositionally biased region" description="Basic and acidic residues" evidence="2">
    <location>
        <begin position="430"/>
        <end position="444"/>
    </location>
</feature>
<dbReference type="AlphaFoldDB" id="A0A182JQZ1"/>
<dbReference type="Pfam" id="PF03359">
    <property type="entry name" value="GKAP"/>
    <property type="match status" value="1"/>
</dbReference>
<evidence type="ECO:0000256" key="1">
    <source>
        <dbReference type="ARBA" id="ARBA00008839"/>
    </source>
</evidence>
<feature type="region of interest" description="Disordered" evidence="2">
    <location>
        <begin position="356"/>
        <end position="382"/>
    </location>
</feature>
<reference evidence="4" key="1">
    <citation type="submission" date="2013-03" db="EMBL/GenBank/DDBJ databases">
        <title>The Genome Sequence of Anopheles christyi ACHKN1017.</title>
        <authorList>
            <consortium name="The Broad Institute Genomics Platform"/>
            <person name="Neafsey D.E."/>
            <person name="Besansky N."/>
            <person name="Walker B."/>
            <person name="Young S.K."/>
            <person name="Zeng Q."/>
            <person name="Gargeya S."/>
            <person name="Fitzgerald M."/>
            <person name="Haas B."/>
            <person name="Abouelleil A."/>
            <person name="Allen A.W."/>
            <person name="Alvarado L."/>
            <person name="Arachchi H.M."/>
            <person name="Berlin A.M."/>
            <person name="Chapman S.B."/>
            <person name="Gainer-Dewar J."/>
            <person name="Goldberg J."/>
            <person name="Griggs A."/>
            <person name="Gujja S."/>
            <person name="Hansen M."/>
            <person name="Howarth C."/>
            <person name="Imamovic A."/>
            <person name="Ireland A."/>
            <person name="Larimer J."/>
            <person name="McCowan C."/>
            <person name="Murphy C."/>
            <person name="Pearson M."/>
            <person name="Poon T.W."/>
            <person name="Priest M."/>
            <person name="Roberts A."/>
            <person name="Saif S."/>
            <person name="Shea T."/>
            <person name="Sisk P."/>
            <person name="Sykes S."/>
            <person name="Wortman J."/>
            <person name="Nusbaum C."/>
            <person name="Birren B."/>
        </authorList>
    </citation>
    <scope>NUCLEOTIDE SEQUENCE [LARGE SCALE GENOMIC DNA]</scope>
    <source>
        <strain evidence="4">ACHKN1017</strain>
    </source>
</reference>
<dbReference type="VEuPathDB" id="VectorBase:ACHR000923"/>
<dbReference type="Proteomes" id="UP000075881">
    <property type="component" value="Unassembled WGS sequence"/>
</dbReference>
<feature type="region of interest" description="Disordered" evidence="2">
    <location>
        <begin position="762"/>
        <end position="783"/>
    </location>
</feature>
<organism evidence="3 4">
    <name type="scientific">Anopheles christyi</name>
    <dbReference type="NCBI Taxonomy" id="43041"/>
    <lineage>
        <taxon>Eukaryota</taxon>
        <taxon>Metazoa</taxon>
        <taxon>Ecdysozoa</taxon>
        <taxon>Arthropoda</taxon>
        <taxon>Hexapoda</taxon>
        <taxon>Insecta</taxon>
        <taxon>Pterygota</taxon>
        <taxon>Neoptera</taxon>
        <taxon>Endopterygota</taxon>
        <taxon>Diptera</taxon>
        <taxon>Nematocera</taxon>
        <taxon>Culicoidea</taxon>
        <taxon>Culicidae</taxon>
        <taxon>Anophelinae</taxon>
        <taxon>Anopheles</taxon>
    </lineage>
</organism>
<dbReference type="STRING" id="43041.A0A182JQZ1"/>
<dbReference type="PANTHER" id="PTHR12353:SF1">
    <property type="entry name" value="DISKS LARGE-ASSOCIATED PROTEIN 5"/>
    <property type="match status" value="1"/>
</dbReference>
<evidence type="ECO:0008006" key="5">
    <source>
        <dbReference type="Google" id="ProtNLM"/>
    </source>
</evidence>
<feature type="compositionally biased region" description="Low complexity" evidence="2">
    <location>
        <begin position="935"/>
        <end position="945"/>
    </location>
</feature>
<reference evidence="3" key="2">
    <citation type="submission" date="2020-05" db="UniProtKB">
        <authorList>
            <consortium name="EnsemblMetazoa"/>
        </authorList>
    </citation>
    <scope>IDENTIFICATION</scope>
    <source>
        <strain evidence="3">ACHKN1017</strain>
    </source>
</reference>
<keyword evidence="4" id="KW-1185">Reference proteome</keyword>
<feature type="region of interest" description="Disordered" evidence="2">
    <location>
        <begin position="898"/>
        <end position="997"/>
    </location>
</feature>
<dbReference type="PANTHER" id="PTHR12353">
    <property type="entry name" value="DISKS LARGE-ASSOCIATED PROTEIN DAP SAP90/PSD-95-ASSOCIATED PROTEIN"/>
    <property type="match status" value="1"/>
</dbReference>
<feature type="compositionally biased region" description="Polar residues" evidence="2">
    <location>
        <begin position="768"/>
        <end position="777"/>
    </location>
</feature>
<accession>A0A182JQZ1</accession>
<evidence type="ECO:0000313" key="3">
    <source>
        <dbReference type="EnsemblMetazoa" id="ACHR000923-PA"/>
    </source>
</evidence>
<dbReference type="EnsemblMetazoa" id="ACHR000923-RA">
    <property type="protein sequence ID" value="ACHR000923-PA"/>
    <property type="gene ID" value="ACHR000923"/>
</dbReference>
<feature type="region of interest" description="Disordered" evidence="2">
    <location>
        <begin position="425"/>
        <end position="445"/>
    </location>
</feature>
<dbReference type="InterPro" id="IPR005026">
    <property type="entry name" value="SAPAP"/>
</dbReference>
<feature type="region of interest" description="Disordered" evidence="2">
    <location>
        <begin position="1"/>
        <end position="37"/>
    </location>
</feature>
<comment type="similarity">
    <text evidence="1">Belongs to the SAPAP family.</text>
</comment>